<dbReference type="PANTHER" id="PTHR33515">
    <property type="entry name" value="RIBOSOME-BINDING FACTOR A, CHLOROPLASTIC-RELATED"/>
    <property type="match status" value="1"/>
</dbReference>
<comment type="similarity">
    <text evidence="2">Belongs to the RbfA family.</text>
</comment>
<sequence>MAGHKLGRITEDVKRELTAILREVKDPRVKDCFLSVVRVEVTNDLSYCTVYVSTMEGMDRTKVAVTGLKSAAGYIRHELGRMLSLRHVPELIFKATDSIEYGANISRMLQDLEKKEPEAVPEEDSEENGDGSRC</sequence>
<feature type="compositionally biased region" description="Acidic residues" evidence="3">
    <location>
        <begin position="119"/>
        <end position="134"/>
    </location>
</feature>
<dbReference type="HAMAP" id="MF_00003">
    <property type="entry name" value="RbfA"/>
    <property type="match status" value="1"/>
</dbReference>
<comment type="subcellular location">
    <subcellularLocation>
        <location evidence="2">Cytoplasm</location>
    </subcellularLocation>
</comment>
<dbReference type="RefSeq" id="WP_066861097.1">
    <property type="nucleotide sequence ID" value="NZ_CABKVV010000011.1"/>
</dbReference>
<evidence type="ECO:0000313" key="5">
    <source>
        <dbReference type="Proteomes" id="UP001524473"/>
    </source>
</evidence>
<proteinExistence type="inferred from homology"/>
<comment type="caution">
    <text evidence="4">The sequence shown here is derived from an EMBL/GenBank/DDBJ whole genome shotgun (WGS) entry which is preliminary data.</text>
</comment>
<dbReference type="GeneID" id="90531369"/>
<dbReference type="EMBL" id="JANFZH010000052">
    <property type="protein sequence ID" value="MCQ4841495.1"/>
    <property type="molecule type" value="Genomic_DNA"/>
</dbReference>
<dbReference type="InterPro" id="IPR015946">
    <property type="entry name" value="KH_dom-like_a/b"/>
</dbReference>
<keyword evidence="2" id="KW-0963">Cytoplasm</keyword>
<dbReference type="Pfam" id="PF02033">
    <property type="entry name" value="RBFA"/>
    <property type="match status" value="1"/>
</dbReference>
<organism evidence="4 5">
    <name type="scientific">Neglectibacter timonensis</name>
    <dbReference type="NCBI Taxonomy" id="1776382"/>
    <lineage>
        <taxon>Bacteria</taxon>
        <taxon>Bacillati</taxon>
        <taxon>Bacillota</taxon>
        <taxon>Clostridia</taxon>
        <taxon>Eubacteriales</taxon>
        <taxon>Oscillospiraceae</taxon>
        <taxon>Neglectibacter</taxon>
    </lineage>
</organism>
<keyword evidence="1 2" id="KW-0690">Ribosome biogenesis</keyword>
<protein>
    <recommendedName>
        <fullName evidence="2">Ribosome-binding factor A</fullName>
    </recommendedName>
</protein>
<dbReference type="PANTHER" id="PTHR33515:SF1">
    <property type="entry name" value="RIBOSOME-BINDING FACTOR A, CHLOROPLASTIC-RELATED"/>
    <property type="match status" value="1"/>
</dbReference>
<evidence type="ECO:0000256" key="3">
    <source>
        <dbReference type="SAM" id="MobiDB-lite"/>
    </source>
</evidence>
<gene>
    <name evidence="2 4" type="primary">rbfA</name>
    <name evidence="4" type="ORF">NE695_16420</name>
</gene>
<name>A0ABT1S3J1_9FIRM</name>
<dbReference type="SUPFAM" id="SSF89919">
    <property type="entry name" value="Ribosome-binding factor A, RbfA"/>
    <property type="match status" value="1"/>
</dbReference>
<dbReference type="NCBIfam" id="TIGR00082">
    <property type="entry name" value="rbfA"/>
    <property type="match status" value="1"/>
</dbReference>
<dbReference type="InterPro" id="IPR000238">
    <property type="entry name" value="RbfA"/>
</dbReference>
<accession>A0ABT1S3J1</accession>
<dbReference type="Gene3D" id="3.30.300.20">
    <property type="match status" value="1"/>
</dbReference>
<dbReference type="Proteomes" id="UP001524473">
    <property type="component" value="Unassembled WGS sequence"/>
</dbReference>
<keyword evidence="5" id="KW-1185">Reference proteome</keyword>
<evidence type="ECO:0000256" key="2">
    <source>
        <dbReference type="HAMAP-Rule" id="MF_00003"/>
    </source>
</evidence>
<evidence type="ECO:0000256" key="1">
    <source>
        <dbReference type="ARBA" id="ARBA00022517"/>
    </source>
</evidence>
<feature type="region of interest" description="Disordered" evidence="3">
    <location>
        <begin position="112"/>
        <end position="134"/>
    </location>
</feature>
<comment type="subunit">
    <text evidence="2">Monomer. Binds 30S ribosomal subunits, but not 50S ribosomal subunits or 70S ribosomes.</text>
</comment>
<dbReference type="InterPro" id="IPR023799">
    <property type="entry name" value="RbfA_dom_sf"/>
</dbReference>
<evidence type="ECO:0000313" key="4">
    <source>
        <dbReference type="EMBL" id="MCQ4841495.1"/>
    </source>
</evidence>
<reference evidence="4 5" key="1">
    <citation type="submission" date="2022-06" db="EMBL/GenBank/DDBJ databases">
        <title>Isolation of gut microbiota from human fecal samples.</title>
        <authorList>
            <person name="Pamer E.G."/>
            <person name="Barat B."/>
            <person name="Waligurski E."/>
            <person name="Medina S."/>
            <person name="Paddock L."/>
            <person name="Mostad J."/>
        </authorList>
    </citation>
    <scope>NUCLEOTIDE SEQUENCE [LARGE SCALE GENOMIC DNA]</scope>
    <source>
        <strain evidence="4 5">DFI.9.73</strain>
    </source>
</reference>
<comment type="function">
    <text evidence="2">One of several proteins that assist in the late maturation steps of the functional core of the 30S ribosomal subunit. Associates with free 30S ribosomal subunits (but not with 30S subunits that are part of 70S ribosomes or polysomes). Required for efficient processing of 16S rRNA. May interact with the 5'-terminal helix region of 16S rRNA.</text>
</comment>